<comment type="function">
    <text evidence="7">Has an organic peroxide-dependent peroxidase activity.</text>
</comment>
<feature type="domain" description="Catalase core" evidence="9">
    <location>
        <begin position="16"/>
        <end position="351"/>
    </location>
</feature>
<sequence length="352" mass="38563">MPHSSLLLRQKLTRLSLIAAVPLSLTFLILWAGGWLTPQRLSADKLIVTLEQSGGKHPGYRRNHAKGVCVVGNFISSGNASAISHAALFAQGMTTPVTGRLAFAGGNADAPDYAVPVRSMALLFQLADGEQWRTGMNAIPFFPVATVQGFYDQQVASRPDPATGKPRPENIKNLIDKHPEIVPFLSWLKHYVPSSSWGSDQFNSLNAFFFVDKANNKHLVRWSMVPRMPRQPITAAQRTDKQFLQEDLQQRLASAPLRWDLIITVAGAGDPENDASKVWPADRQTINAGTLTVTRAMPQQQGACNDINYDPLILPDGIAASSDPLLNARSAAYAKSYNLRTREQSEQSGHSL</sequence>
<dbReference type="InterPro" id="IPR024168">
    <property type="entry name" value="Catalase_SrpA-type_pred"/>
</dbReference>
<feature type="transmembrane region" description="Helical" evidence="8">
    <location>
        <begin position="12"/>
        <end position="36"/>
    </location>
</feature>
<keyword evidence="6 7" id="KW-0408">Iron</keyword>
<dbReference type="InterPro" id="IPR020835">
    <property type="entry name" value="Catalase_sf"/>
</dbReference>
<dbReference type="SMART" id="SM01060">
    <property type="entry name" value="Catalase"/>
    <property type="match status" value="1"/>
</dbReference>
<keyword evidence="8" id="KW-1133">Transmembrane helix</keyword>
<evidence type="ECO:0000313" key="11">
    <source>
        <dbReference type="Proteomes" id="UP000237673"/>
    </source>
</evidence>
<evidence type="ECO:0000256" key="3">
    <source>
        <dbReference type="ARBA" id="ARBA00022617"/>
    </source>
</evidence>
<evidence type="ECO:0000256" key="1">
    <source>
        <dbReference type="ARBA" id="ARBA00005329"/>
    </source>
</evidence>
<keyword evidence="8" id="KW-0812">Transmembrane</keyword>
<dbReference type="InterPro" id="IPR018028">
    <property type="entry name" value="Catalase"/>
</dbReference>
<dbReference type="RefSeq" id="WP_084970828.1">
    <property type="nucleotide sequence ID" value="NZ_CP026378.1"/>
</dbReference>
<dbReference type="PANTHER" id="PTHR11465">
    <property type="entry name" value="CATALASE"/>
    <property type="match status" value="1"/>
</dbReference>
<comment type="similarity">
    <text evidence="1 7">Belongs to the catalase family.</text>
</comment>
<evidence type="ECO:0000313" key="10">
    <source>
        <dbReference type="EMBL" id="AUY25082.1"/>
    </source>
</evidence>
<protein>
    <recommendedName>
        <fullName evidence="7">Catalase-related peroxidase</fullName>
        <ecNumber evidence="7">1.11.1.-</ecNumber>
    </recommendedName>
</protein>
<dbReference type="PIRSF" id="PIRSF000296">
    <property type="entry name" value="SrpA"/>
    <property type="match status" value="1"/>
</dbReference>
<dbReference type="Gene3D" id="2.40.180.10">
    <property type="entry name" value="Catalase core domain"/>
    <property type="match status" value="1"/>
</dbReference>
<comment type="cofactor">
    <cofactor evidence="7">
        <name>heme</name>
        <dbReference type="ChEBI" id="CHEBI:30413"/>
    </cofactor>
</comment>
<evidence type="ECO:0000256" key="6">
    <source>
        <dbReference type="ARBA" id="ARBA00023004"/>
    </source>
</evidence>
<evidence type="ECO:0000256" key="7">
    <source>
        <dbReference type="PIRNR" id="PIRNR000296"/>
    </source>
</evidence>
<dbReference type="GeneID" id="84633883"/>
<keyword evidence="4 7" id="KW-0479">Metal-binding</keyword>
<organism evidence="10 11">
    <name type="scientific">Mixta calida</name>
    <dbReference type="NCBI Taxonomy" id="665913"/>
    <lineage>
        <taxon>Bacteria</taxon>
        <taxon>Pseudomonadati</taxon>
        <taxon>Pseudomonadota</taxon>
        <taxon>Gammaproteobacteria</taxon>
        <taxon>Enterobacterales</taxon>
        <taxon>Erwiniaceae</taxon>
        <taxon>Mixta</taxon>
    </lineage>
</organism>
<keyword evidence="11" id="KW-1185">Reference proteome</keyword>
<dbReference type="InterPro" id="IPR011614">
    <property type="entry name" value="Catalase_core"/>
</dbReference>
<evidence type="ECO:0000256" key="5">
    <source>
        <dbReference type="ARBA" id="ARBA00023002"/>
    </source>
</evidence>
<evidence type="ECO:0000256" key="8">
    <source>
        <dbReference type="SAM" id="Phobius"/>
    </source>
</evidence>
<dbReference type="EMBL" id="CP026378">
    <property type="protein sequence ID" value="AUY25082.1"/>
    <property type="molecule type" value="Genomic_DNA"/>
</dbReference>
<keyword evidence="5 7" id="KW-0560">Oxidoreductase</keyword>
<dbReference type="Proteomes" id="UP000237673">
    <property type="component" value="Chromosome"/>
</dbReference>
<evidence type="ECO:0000256" key="4">
    <source>
        <dbReference type="ARBA" id="ARBA00022723"/>
    </source>
</evidence>
<dbReference type="Gene3D" id="1.20.1280.120">
    <property type="match status" value="1"/>
</dbReference>
<keyword evidence="8" id="KW-0472">Membrane</keyword>
<dbReference type="EC" id="1.11.1.-" evidence="7"/>
<reference evidence="10 11" key="1">
    <citation type="submission" date="2018-01" db="EMBL/GenBank/DDBJ databases">
        <title>Complete and assembled Genome of Pantoea calida DSM22759T.</title>
        <authorList>
            <person name="Stevens M.J.A."/>
            <person name="Zurfluh K."/>
            <person name="Stephan R."/>
        </authorList>
    </citation>
    <scope>NUCLEOTIDE SEQUENCE [LARGE SCALE GENOMIC DNA]</scope>
    <source>
        <strain evidence="10 11">DSM 22759</strain>
    </source>
</reference>
<dbReference type="SUPFAM" id="SSF56634">
    <property type="entry name" value="Heme-dependent catalase-like"/>
    <property type="match status" value="1"/>
</dbReference>
<evidence type="ECO:0000259" key="9">
    <source>
        <dbReference type="SMART" id="SM01060"/>
    </source>
</evidence>
<dbReference type="PROSITE" id="PS51402">
    <property type="entry name" value="CATALASE_3"/>
    <property type="match status" value="1"/>
</dbReference>
<dbReference type="Pfam" id="PF00199">
    <property type="entry name" value="Catalase"/>
    <property type="match status" value="1"/>
</dbReference>
<gene>
    <name evidence="10" type="ORF">C2E16_09320</name>
</gene>
<keyword evidence="3 7" id="KW-0349">Heme</keyword>
<proteinExistence type="inferred from homology"/>
<accession>A0ABM6S139</accession>
<keyword evidence="2 7" id="KW-0575">Peroxidase</keyword>
<evidence type="ECO:0000256" key="2">
    <source>
        <dbReference type="ARBA" id="ARBA00022559"/>
    </source>
</evidence>
<name>A0ABM6S139_9GAMM</name>
<dbReference type="CDD" id="cd08153">
    <property type="entry name" value="srpA_like"/>
    <property type="match status" value="1"/>
</dbReference>
<dbReference type="PANTHER" id="PTHR11465:SF9">
    <property type="entry name" value="CATALASE"/>
    <property type="match status" value="1"/>
</dbReference>